<keyword evidence="6" id="KW-0479">Metal-binding</keyword>
<dbReference type="Proteomes" id="UP001221898">
    <property type="component" value="Unassembled WGS sequence"/>
</dbReference>
<keyword evidence="4" id="KW-0963">Cytoplasm</keyword>
<dbReference type="EMBL" id="JAINUG010000019">
    <property type="protein sequence ID" value="KAJ8412395.1"/>
    <property type="molecule type" value="Genomic_DNA"/>
</dbReference>
<evidence type="ECO:0000313" key="13">
    <source>
        <dbReference type="EMBL" id="KAJ8412395.1"/>
    </source>
</evidence>
<dbReference type="GO" id="GO:0000492">
    <property type="term" value="P:box C/D snoRNP assembly"/>
    <property type="evidence" value="ECO:0007669"/>
    <property type="project" value="TreeGrafter"/>
</dbReference>
<dbReference type="GO" id="GO:0005634">
    <property type="term" value="C:nucleus"/>
    <property type="evidence" value="ECO:0007669"/>
    <property type="project" value="UniProtKB-SubCell"/>
</dbReference>
<accession>A0AAD7WX93</accession>
<evidence type="ECO:0000256" key="3">
    <source>
        <dbReference type="ARBA" id="ARBA00021568"/>
    </source>
</evidence>
<dbReference type="CDD" id="cd23024">
    <property type="entry name" value="zf-HIT_ZNHIT2-3"/>
    <property type="match status" value="1"/>
</dbReference>
<proteinExistence type="predicted"/>
<evidence type="ECO:0000256" key="4">
    <source>
        <dbReference type="ARBA" id="ARBA00022490"/>
    </source>
</evidence>
<dbReference type="GO" id="GO:0000463">
    <property type="term" value="P:maturation of LSU-rRNA from tricistronic rRNA transcript (SSU-rRNA, 5.8S rRNA, LSU-rRNA)"/>
    <property type="evidence" value="ECO:0007669"/>
    <property type="project" value="TreeGrafter"/>
</dbReference>
<dbReference type="Pfam" id="PF04438">
    <property type="entry name" value="zf-HIT"/>
    <property type="match status" value="1"/>
</dbReference>
<evidence type="ECO:0000256" key="9">
    <source>
        <dbReference type="ARBA" id="ARBA00023242"/>
    </source>
</evidence>
<dbReference type="Pfam" id="PF21373">
    <property type="entry name" value="ZNHIT3_C"/>
    <property type="match status" value="1"/>
</dbReference>
<evidence type="ECO:0000313" key="14">
    <source>
        <dbReference type="Proteomes" id="UP001221898"/>
    </source>
</evidence>
<comment type="subcellular location">
    <subcellularLocation>
        <location evidence="2">Cytoplasm</location>
    </subcellularLocation>
    <subcellularLocation>
        <location evidence="1">Nucleus</location>
    </subcellularLocation>
</comment>
<gene>
    <name evidence="13" type="ORF">AAFF_G00127310</name>
</gene>
<dbReference type="GO" id="GO:0070761">
    <property type="term" value="C:pre-snoRNP complex"/>
    <property type="evidence" value="ECO:0007669"/>
    <property type="project" value="TreeGrafter"/>
</dbReference>
<dbReference type="InterPro" id="IPR048371">
    <property type="entry name" value="ZNHIT3_C"/>
</dbReference>
<dbReference type="InterPro" id="IPR007529">
    <property type="entry name" value="Znf_HIT"/>
</dbReference>
<dbReference type="PANTHER" id="PTHR13483:SF11">
    <property type="entry name" value="ZINC FINGER HIT DOMAIN-CONTAINING PROTEIN 3"/>
    <property type="match status" value="1"/>
</dbReference>
<dbReference type="InterPro" id="IPR051639">
    <property type="entry name" value="BCD1"/>
</dbReference>
<keyword evidence="7 11" id="KW-0863">Zinc-finger</keyword>
<dbReference type="PROSITE" id="PS51083">
    <property type="entry name" value="ZF_HIT"/>
    <property type="match status" value="1"/>
</dbReference>
<evidence type="ECO:0000256" key="8">
    <source>
        <dbReference type="ARBA" id="ARBA00022833"/>
    </source>
</evidence>
<feature type="domain" description="HIT-type" evidence="12">
    <location>
        <begin position="4"/>
        <end position="36"/>
    </location>
</feature>
<dbReference type="Gene3D" id="3.30.60.190">
    <property type="match status" value="1"/>
</dbReference>
<keyword evidence="14" id="KW-1185">Reference proteome</keyword>
<organism evidence="13 14">
    <name type="scientific">Aldrovandia affinis</name>
    <dbReference type="NCBI Taxonomy" id="143900"/>
    <lineage>
        <taxon>Eukaryota</taxon>
        <taxon>Metazoa</taxon>
        <taxon>Chordata</taxon>
        <taxon>Craniata</taxon>
        <taxon>Vertebrata</taxon>
        <taxon>Euteleostomi</taxon>
        <taxon>Actinopterygii</taxon>
        <taxon>Neopterygii</taxon>
        <taxon>Teleostei</taxon>
        <taxon>Notacanthiformes</taxon>
        <taxon>Halosauridae</taxon>
        <taxon>Aldrovandia</taxon>
    </lineage>
</organism>
<evidence type="ECO:0000256" key="6">
    <source>
        <dbReference type="ARBA" id="ARBA00022723"/>
    </source>
</evidence>
<dbReference type="GO" id="GO:0008270">
    <property type="term" value="F:zinc ion binding"/>
    <property type="evidence" value="ECO:0007669"/>
    <property type="project" value="UniProtKB-UniRule"/>
</dbReference>
<name>A0AAD7WX93_9TELE</name>
<comment type="subunit">
    <text evidence="10">Thyroid receptor interacting proteins (TRIPs) specifically interact with the ligand binding domain of the thyroid receptor (TR). Requires the presence of thyroid hormone for its interaction. Interacts with NUFIP1. Interacts (via HIT-type zinc finger) with the RUVBL1/RUVBL2 complex in the presence of ADP.</text>
</comment>
<protein>
    <recommendedName>
        <fullName evidence="3">Zinc finger HIT domain-containing protein 3</fullName>
    </recommendedName>
</protein>
<evidence type="ECO:0000256" key="2">
    <source>
        <dbReference type="ARBA" id="ARBA00004496"/>
    </source>
</evidence>
<evidence type="ECO:0000259" key="12">
    <source>
        <dbReference type="PROSITE" id="PS51083"/>
    </source>
</evidence>
<keyword evidence="5" id="KW-0597">Phosphoprotein</keyword>
<dbReference type="PANTHER" id="PTHR13483">
    <property type="entry name" value="BOX C_D SNORNA PROTEIN 1-RELATED"/>
    <property type="match status" value="1"/>
</dbReference>
<dbReference type="AlphaFoldDB" id="A0AAD7WX93"/>
<keyword evidence="9" id="KW-0539">Nucleus</keyword>
<evidence type="ECO:0000256" key="1">
    <source>
        <dbReference type="ARBA" id="ARBA00004123"/>
    </source>
</evidence>
<evidence type="ECO:0000256" key="11">
    <source>
        <dbReference type="PROSITE-ProRule" id="PRU00453"/>
    </source>
</evidence>
<dbReference type="GO" id="GO:0005737">
    <property type="term" value="C:cytoplasm"/>
    <property type="evidence" value="ECO:0007669"/>
    <property type="project" value="UniProtKB-SubCell"/>
</dbReference>
<keyword evidence="8" id="KW-0862">Zinc</keyword>
<evidence type="ECO:0000256" key="10">
    <source>
        <dbReference type="ARBA" id="ARBA00046946"/>
    </source>
</evidence>
<evidence type="ECO:0000256" key="7">
    <source>
        <dbReference type="ARBA" id="ARBA00022771"/>
    </source>
</evidence>
<comment type="caution">
    <text evidence="13">The sequence shown here is derived from an EMBL/GenBank/DDBJ whole genome shotgun (WGS) entry which is preliminary data.</text>
</comment>
<evidence type="ECO:0000256" key="5">
    <source>
        <dbReference type="ARBA" id="ARBA00022553"/>
    </source>
</evidence>
<reference evidence="13" key="1">
    <citation type="journal article" date="2023" name="Science">
        <title>Genome structures resolve the early diversification of teleost fishes.</title>
        <authorList>
            <person name="Parey E."/>
            <person name="Louis A."/>
            <person name="Montfort J."/>
            <person name="Bouchez O."/>
            <person name="Roques C."/>
            <person name="Iampietro C."/>
            <person name="Lluch J."/>
            <person name="Castinel A."/>
            <person name="Donnadieu C."/>
            <person name="Desvignes T."/>
            <person name="Floi Bucao C."/>
            <person name="Jouanno E."/>
            <person name="Wen M."/>
            <person name="Mejri S."/>
            <person name="Dirks R."/>
            <person name="Jansen H."/>
            <person name="Henkel C."/>
            <person name="Chen W.J."/>
            <person name="Zahm M."/>
            <person name="Cabau C."/>
            <person name="Klopp C."/>
            <person name="Thompson A.W."/>
            <person name="Robinson-Rechavi M."/>
            <person name="Braasch I."/>
            <person name="Lecointre G."/>
            <person name="Bobe J."/>
            <person name="Postlethwait J.H."/>
            <person name="Berthelot C."/>
            <person name="Roest Crollius H."/>
            <person name="Guiguen Y."/>
        </authorList>
    </citation>
    <scope>NUCLEOTIDE SEQUENCE</scope>
    <source>
        <strain evidence="13">NC1722</strain>
    </source>
</reference>
<sequence>MHICSVCSEQIPKYKCPVCKTRYCSVSCYKKHKDDCLPVKQAASPALDLSVTHNSAEGGWSVGDLLDEDAQSDRVPLQRLKELGESEELRALLCNPHLRQLLLTVDQAENKSDVMKVVMQEPLFVELADQCLQIVEPSKENSSPID</sequence>
<dbReference type="GO" id="GO:0048254">
    <property type="term" value="P:snoRNA localization"/>
    <property type="evidence" value="ECO:0007669"/>
    <property type="project" value="TreeGrafter"/>
</dbReference>
<dbReference type="SUPFAM" id="SSF144232">
    <property type="entry name" value="HIT/MYND zinc finger-like"/>
    <property type="match status" value="1"/>
</dbReference>